<accession>A0AAV2A3S5</accession>
<evidence type="ECO:0000256" key="2">
    <source>
        <dbReference type="ARBA" id="ARBA00022829"/>
    </source>
</evidence>
<dbReference type="SUPFAM" id="SSF117916">
    <property type="entry name" value="Fe-S cluster assembly (FSCA) domain-like"/>
    <property type="match status" value="1"/>
</dbReference>
<organism evidence="3 4">
    <name type="scientific">Larinioides sclopetarius</name>
    <dbReference type="NCBI Taxonomy" id="280406"/>
    <lineage>
        <taxon>Eukaryota</taxon>
        <taxon>Metazoa</taxon>
        <taxon>Ecdysozoa</taxon>
        <taxon>Arthropoda</taxon>
        <taxon>Chelicerata</taxon>
        <taxon>Arachnida</taxon>
        <taxon>Araneae</taxon>
        <taxon>Araneomorphae</taxon>
        <taxon>Entelegynae</taxon>
        <taxon>Araneoidea</taxon>
        <taxon>Araneidae</taxon>
        <taxon>Larinioides</taxon>
    </lineage>
</organism>
<dbReference type="InterPro" id="IPR039796">
    <property type="entry name" value="MIP18"/>
</dbReference>
<dbReference type="PANTHER" id="PTHR12377:SF0">
    <property type="entry name" value="CYTOSOLIC IRON-SULFUR ASSEMBLY COMPONENT 2B"/>
    <property type="match status" value="1"/>
</dbReference>
<evidence type="ECO:0008006" key="5">
    <source>
        <dbReference type="Google" id="ProtNLM"/>
    </source>
</evidence>
<protein>
    <recommendedName>
        <fullName evidence="5">MIP18 family-like domain-containing protein</fullName>
    </recommendedName>
</protein>
<evidence type="ECO:0000313" key="4">
    <source>
        <dbReference type="Proteomes" id="UP001497382"/>
    </source>
</evidence>
<reference evidence="3 4" key="1">
    <citation type="submission" date="2024-04" db="EMBL/GenBank/DDBJ databases">
        <authorList>
            <person name="Rising A."/>
            <person name="Reimegard J."/>
            <person name="Sonavane S."/>
            <person name="Akerstrom W."/>
            <person name="Nylinder S."/>
            <person name="Hedman E."/>
            <person name="Kallberg Y."/>
        </authorList>
    </citation>
    <scope>NUCLEOTIDE SEQUENCE [LARGE SCALE GENOMIC DNA]</scope>
</reference>
<comment type="caution">
    <text evidence="3">The sequence shown here is derived from an EMBL/GenBank/DDBJ whole genome shotgun (WGS) entry which is preliminary data.</text>
</comment>
<dbReference type="EMBL" id="CAXIEN010000102">
    <property type="protein sequence ID" value="CAL1277489.1"/>
    <property type="molecule type" value="Genomic_DNA"/>
</dbReference>
<proteinExistence type="inferred from homology"/>
<comment type="similarity">
    <text evidence="1">Belongs to the MIP18 family.</text>
</comment>
<dbReference type="Gene3D" id="3.30.300.130">
    <property type="entry name" value="Fe-S cluster assembly (FSCA)"/>
    <property type="match status" value="1"/>
</dbReference>
<evidence type="ECO:0000256" key="1">
    <source>
        <dbReference type="ARBA" id="ARBA00010381"/>
    </source>
</evidence>
<name>A0AAV2A3S5_9ARAC</name>
<gene>
    <name evidence="3" type="ORF">LARSCL_LOCUS9254</name>
</gene>
<evidence type="ECO:0000313" key="3">
    <source>
        <dbReference type="EMBL" id="CAL1277489.1"/>
    </source>
</evidence>
<sequence>MNRNELENINPDIFTRMPDREFTEEEFEIENLPIDQREVFDHIRDIKDPEHPMTLEELRVVELSSIELYKILSRKKGRKVMKSIAINHGNFVDDKANYCHVQFTPTIPNCSMATLIGLAIKVQLLRLLPARFKIDVIVTPGTHNSADAINKQLGDKERVTAALENMHLHAVINECLLFPEPQFIPRFVERALEETNKSEHQKVRYIQHSRQHIESYRRWRDIIYGDEKKWKSSLAYNV</sequence>
<dbReference type="Proteomes" id="UP001497382">
    <property type="component" value="Unassembled WGS sequence"/>
</dbReference>
<dbReference type="PANTHER" id="PTHR12377">
    <property type="entry name" value="CYTOSOLIC IRON-SULFUR ASSEMBLY COMPONENT 2B-RELATED"/>
    <property type="match status" value="1"/>
</dbReference>
<dbReference type="FunFam" id="3.30.300.130:FF:000004">
    <property type="entry name" value="cytosolic iron-sulfur assembly component 2A"/>
    <property type="match status" value="1"/>
</dbReference>
<dbReference type="GO" id="GO:0051604">
    <property type="term" value="P:protein maturation"/>
    <property type="evidence" value="ECO:0007669"/>
    <property type="project" value="InterPro"/>
</dbReference>
<dbReference type="Gene3D" id="6.10.250.1280">
    <property type="match status" value="1"/>
</dbReference>
<dbReference type="AlphaFoldDB" id="A0AAV2A3S5"/>
<dbReference type="GO" id="GO:0097361">
    <property type="term" value="C:cytosolic [4Fe-4S] assembly targeting complex"/>
    <property type="evidence" value="ECO:0007669"/>
    <property type="project" value="TreeGrafter"/>
</dbReference>
<dbReference type="InterPro" id="IPR034904">
    <property type="entry name" value="FSCA_dom_sf"/>
</dbReference>
<dbReference type="GO" id="GO:0007059">
    <property type="term" value="P:chromosome segregation"/>
    <property type="evidence" value="ECO:0007669"/>
    <property type="project" value="UniProtKB-KW"/>
</dbReference>
<keyword evidence="2" id="KW-0159">Chromosome partition</keyword>
<keyword evidence="4" id="KW-1185">Reference proteome</keyword>